<accession>A0A2I0QYC0</accession>
<sequence>MAQLIKLQDYISRYESDIFQYTGQFIRFKKENYSSIHEQWQQHLSGDLIFDEPKEEKENSSRLKKWWRRNKEKEDIDVEEPVIHWPETELELKHQFLDKVFAFQLKWASSTLQEVSFLDKMYEQDERLKYFLQRFPDTFLILYQPIFKLKNAAVEAEVIIVTPAKIMCLSLLENSDDEAYYEAVDERKWNVVENQEERTIVSPMIGLKRMEKTIHSILDLKGLEYPVEKVILSESHHVTHQQKLYKTQVIDSKNYQQWFQEHRRTSYPLKHQQLKIAEALLQHTQKTSIKRPVWEDDDDVFSEE</sequence>
<organism evidence="1 2">
    <name type="scientific">Halalkalibacillus sediminis</name>
    <dbReference type="NCBI Taxonomy" id="2018042"/>
    <lineage>
        <taxon>Bacteria</taxon>
        <taxon>Bacillati</taxon>
        <taxon>Bacillota</taxon>
        <taxon>Bacilli</taxon>
        <taxon>Bacillales</taxon>
        <taxon>Bacillaceae</taxon>
        <taxon>Halalkalibacillus</taxon>
    </lineage>
</organism>
<comment type="caution">
    <text evidence="1">The sequence shown here is derived from an EMBL/GenBank/DDBJ whole genome shotgun (WGS) entry which is preliminary data.</text>
</comment>
<gene>
    <name evidence="1" type="ORF">CEY16_06225</name>
</gene>
<dbReference type="AlphaFoldDB" id="A0A2I0QYC0"/>
<name>A0A2I0QYC0_9BACI</name>
<dbReference type="RefSeq" id="WP_101331079.1">
    <property type="nucleotide sequence ID" value="NZ_PJNH01000001.1"/>
</dbReference>
<dbReference type="OrthoDB" id="2433183at2"/>
<reference evidence="1 2" key="1">
    <citation type="submission" date="2017-06" db="EMBL/GenBank/DDBJ databases">
        <title>the draft geome sequence of Illustriluteabacillus marina B3227.</title>
        <authorList>
            <person name="He R.-H."/>
            <person name="Du Z.-J."/>
        </authorList>
    </citation>
    <scope>NUCLEOTIDE SEQUENCE [LARGE SCALE GENOMIC DNA]</scope>
    <source>
        <strain evidence="1 2">B3227</strain>
    </source>
</reference>
<evidence type="ECO:0008006" key="3">
    <source>
        <dbReference type="Google" id="ProtNLM"/>
    </source>
</evidence>
<dbReference type="EMBL" id="PJNH01000001">
    <property type="protein sequence ID" value="PKR79335.1"/>
    <property type="molecule type" value="Genomic_DNA"/>
</dbReference>
<keyword evidence="2" id="KW-1185">Reference proteome</keyword>
<proteinExistence type="predicted"/>
<evidence type="ECO:0000313" key="2">
    <source>
        <dbReference type="Proteomes" id="UP000243524"/>
    </source>
</evidence>
<evidence type="ECO:0000313" key="1">
    <source>
        <dbReference type="EMBL" id="PKR79335.1"/>
    </source>
</evidence>
<protein>
    <recommendedName>
        <fullName evidence="3">NERD domain-containing protein</fullName>
    </recommendedName>
</protein>
<dbReference type="Proteomes" id="UP000243524">
    <property type="component" value="Unassembled WGS sequence"/>
</dbReference>